<sequence>MSTTSPSSSTALSTLLIFVSIGLPSVLPLPFVLIHGLIMI</sequence>
<comment type="caution">
    <text evidence="2">The sequence shown here is derived from an EMBL/GenBank/DDBJ whole genome shotgun (WGS) entry which is preliminary data.</text>
</comment>
<feature type="non-terminal residue" evidence="2">
    <location>
        <position position="40"/>
    </location>
</feature>
<dbReference type="Proteomes" id="UP000265520">
    <property type="component" value="Unassembled WGS sequence"/>
</dbReference>
<keyword evidence="1" id="KW-0812">Transmembrane</keyword>
<accession>A0A392W3W8</accession>
<keyword evidence="1" id="KW-1133">Transmembrane helix</keyword>
<evidence type="ECO:0000313" key="3">
    <source>
        <dbReference type="Proteomes" id="UP000265520"/>
    </source>
</evidence>
<dbReference type="AlphaFoldDB" id="A0A392W3W8"/>
<feature type="transmembrane region" description="Helical" evidence="1">
    <location>
        <begin position="12"/>
        <end position="38"/>
    </location>
</feature>
<reference evidence="2 3" key="1">
    <citation type="journal article" date="2018" name="Front. Plant Sci.">
        <title>Red Clover (Trifolium pratense) and Zigzag Clover (T. medium) - A Picture of Genomic Similarities and Differences.</title>
        <authorList>
            <person name="Dluhosova J."/>
            <person name="Istvanek J."/>
            <person name="Nedelnik J."/>
            <person name="Repkova J."/>
        </authorList>
    </citation>
    <scope>NUCLEOTIDE SEQUENCE [LARGE SCALE GENOMIC DNA]</scope>
    <source>
        <strain evidence="3">cv. 10/8</strain>
        <tissue evidence="2">Leaf</tissue>
    </source>
</reference>
<name>A0A392W3W8_9FABA</name>
<keyword evidence="1" id="KW-0472">Membrane</keyword>
<proteinExistence type="predicted"/>
<keyword evidence="3" id="KW-1185">Reference proteome</keyword>
<dbReference type="EMBL" id="LXQA011333751">
    <property type="protein sequence ID" value="MCI93615.1"/>
    <property type="molecule type" value="Genomic_DNA"/>
</dbReference>
<evidence type="ECO:0000313" key="2">
    <source>
        <dbReference type="EMBL" id="MCI93615.1"/>
    </source>
</evidence>
<evidence type="ECO:0000256" key="1">
    <source>
        <dbReference type="SAM" id="Phobius"/>
    </source>
</evidence>
<protein>
    <submittedName>
        <fullName evidence="2">Uncharacterized protein</fullName>
    </submittedName>
</protein>
<organism evidence="2 3">
    <name type="scientific">Trifolium medium</name>
    <dbReference type="NCBI Taxonomy" id="97028"/>
    <lineage>
        <taxon>Eukaryota</taxon>
        <taxon>Viridiplantae</taxon>
        <taxon>Streptophyta</taxon>
        <taxon>Embryophyta</taxon>
        <taxon>Tracheophyta</taxon>
        <taxon>Spermatophyta</taxon>
        <taxon>Magnoliopsida</taxon>
        <taxon>eudicotyledons</taxon>
        <taxon>Gunneridae</taxon>
        <taxon>Pentapetalae</taxon>
        <taxon>rosids</taxon>
        <taxon>fabids</taxon>
        <taxon>Fabales</taxon>
        <taxon>Fabaceae</taxon>
        <taxon>Papilionoideae</taxon>
        <taxon>50 kb inversion clade</taxon>
        <taxon>NPAAA clade</taxon>
        <taxon>Hologalegina</taxon>
        <taxon>IRL clade</taxon>
        <taxon>Trifolieae</taxon>
        <taxon>Trifolium</taxon>
    </lineage>
</organism>